<dbReference type="Pfam" id="PF12872">
    <property type="entry name" value="OST-HTH"/>
    <property type="match status" value="1"/>
</dbReference>
<evidence type="ECO:0000259" key="1">
    <source>
        <dbReference type="PROSITE" id="PS51644"/>
    </source>
</evidence>
<dbReference type="Gene3D" id="3.40.50.1010">
    <property type="entry name" value="5'-nuclease"/>
    <property type="match status" value="1"/>
</dbReference>
<protein>
    <submittedName>
        <fullName evidence="2">Uncharacterized LabA/DUF88 family protein</fullName>
    </submittedName>
</protein>
<dbReference type="CDD" id="cd11297">
    <property type="entry name" value="PIN_LabA-like_N_1"/>
    <property type="match status" value="1"/>
</dbReference>
<dbReference type="Gene3D" id="3.30.420.610">
    <property type="entry name" value="LOTUS domain-like"/>
    <property type="match status" value="1"/>
</dbReference>
<sequence length="257" mass="28382">MKPASPLDNIALLIDADNSPAAKIDFIIAELASYGAVNIRRAYGNWKKPELGPWEKILHEYAIQPMQHYDLVKGKNASDMALLIEAMDILYTKNVGTFCLVSSDCDFTPLVLRLRADGKQVIGFGGKRAATPFVNSCTRFLYLDESPVERPAPTAKSDAKDEGINLKQDTKLMSMLRSAVAANEGEEGWASLGVVGQHIFNQGSFDPRNHGFKKLSDLFRAIDLFEVRKIISPGGASIYSVRLLRKFGHTPSNIPQR</sequence>
<evidence type="ECO:0000313" key="2">
    <source>
        <dbReference type="EMBL" id="TDU69247.1"/>
    </source>
</evidence>
<name>A0A4R7RXH6_9BACT</name>
<dbReference type="Pfam" id="PF01936">
    <property type="entry name" value="NYN"/>
    <property type="match status" value="1"/>
</dbReference>
<dbReference type="OrthoDB" id="9783963at2"/>
<organism evidence="2 3">
    <name type="scientific">Prosthecobacter fusiformis</name>
    <dbReference type="NCBI Taxonomy" id="48464"/>
    <lineage>
        <taxon>Bacteria</taxon>
        <taxon>Pseudomonadati</taxon>
        <taxon>Verrucomicrobiota</taxon>
        <taxon>Verrucomicrobiia</taxon>
        <taxon>Verrucomicrobiales</taxon>
        <taxon>Verrucomicrobiaceae</taxon>
        <taxon>Prosthecobacter</taxon>
    </lineage>
</organism>
<reference evidence="2 3" key="1">
    <citation type="submission" date="2019-03" db="EMBL/GenBank/DDBJ databases">
        <title>Genomic Encyclopedia of Archaeal and Bacterial Type Strains, Phase II (KMG-II): from individual species to whole genera.</title>
        <authorList>
            <person name="Goeker M."/>
        </authorList>
    </citation>
    <scope>NUCLEOTIDE SEQUENCE [LARGE SCALE GENOMIC DNA]</scope>
    <source>
        <strain evidence="2 3">ATCC 25309</strain>
    </source>
</reference>
<dbReference type="InterPro" id="IPR041966">
    <property type="entry name" value="LOTUS-like"/>
</dbReference>
<dbReference type="EMBL" id="SOCA01000005">
    <property type="protein sequence ID" value="TDU69247.1"/>
    <property type="molecule type" value="Genomic_DNA"/>
</dbReference>
<dbReference type="PANTHER" id="PTHR35811:SF1">
    <property type="entry name" value="HTH OST-TYPE DOMAIN-CONTAINING PROTEIN"/>
    <property type="match status" value="1"/>
</dbReference>
<feature type="domain" description="HTH OST-type" evidence="1">
    <location>
        <begin position="168"/>
        <end position="242"/>
    </location>
</feature>
<comment type="caution">
    <text evidence="2">The sequence shown here is derived from an EMBL/GenBank/DDBJ whole genome shotgun (WGS) entry which is preliminary data.</text>
</comment>
<dbReference type="PANTHER" id="PTHR35811">
    <property type="entry name" value="SLR1870 PROTEIN"/>
    <property type="match status" value="1"/>
</dbReference>
<dbReference type="InterPro" id="IPR025605">
    <property type="entry name" value="OST-HTH/LOTUS_dom"/>
</dbReference>
<dbReference type="PROSITE" id="PS51644">
    <property type="entry name" value="HTH_OST"/>
    <property type="match status" value="1"/>
</dbReference>
<keyword evidence="3" id="KW-1185">Reference proteome</keyword>
<dbReference type="GO" id="GO:0004540">
    <property type="term" value="F:RNA nuclease activity"/>
    <property type="evidence" value="ECO:0007669"/>
    <property type="project" value="InterPro"/>
</dbReference>
<dbReference type="AlphaFoldDB" id="A0A4R7RXH6"/>
<accession>A0A4R7RXH6</accession>
<evidence type="ECO:0000313" key="3">
    <source>
        <dbReference type="Proteomes" id="UP000295662"/>
    </source>
</evidence>
<dbReference type="RefSeq" id="WP_133795942.1">
    <property type="nucleotide sequence ID" value="NZ_SOCA01000005.1"/>
</dbReference>
<dbReference type="InterPro" id="IPR021139">
    <property type="entry name" value="NYN"/>
</dbReference>
<dbReference type="Proteomes" id="UP000295662">
    <property type="component" value="Unassembled WGS sequence"/>
</dbReference>
<proteinExistence type="predicted"/>
<dbReference type="CDD" id="cd10146">
    <property type="entry name" value="LabA_like_C"/>
    <property type="match status" value="1"/>
</dbReference>
<gene>
    <name evidence="2" type="ORF">EI77_02895</name>
</gene>